<gene>
    <name evidence="7" type="ORF">FOF44_14105</name>
</gene>
<evidence type="ECO:0000256" key="1">
    <source>
        <dbReference type="ARBA" id="ARBA00004141"/>
    </source>
</evidence>
<dbReference type="InterPro" id="IPR000620">
    <property type="entry name" value="EamA_dom"/>
</dbReference>
<feature type="transmembrane region" description="Helical" evidence="5">
    <location>
        <begin position="222"/>
        <end position="245"/>
    </location>
</feature>
<dbReference type="GO" id="GO:0016020">
    <property type="term" value="C:membrane"/>
    <property type="evidence" value="ECO:0007669"/>
    <property type="project" value="UniProtKB-SubCell"/>
</dbReference>
<evidence type="ECO:0000259" key="6">
    <source>
        <dbReference type="Pfam" id="PF00892"/>
    </source>
</evidence>
<dbReference type="PANTHER" id="PTHR32322">
    <property type="entry name" value="INNER MEMBRANE TRANSPORTER"/>
    <property type="match status" value="1"/>
</dbReference>
<dbReference type="PANTHER" id="PTHR32322:SF9">
    <property type="entry name" value="AMINO-ACID METABOLITE EFFLUX PUMP-RELATED"/>
    <property type="match status" value="1"/>
</dbReference>
<sequence length="303" mass="32311">MTNQRHKIVNTRSQSLSQYPVITLTFTLCALIAFAANSVLARLALIDSNIDPLSFTSLRLLSGAIMLAVLLMISSISKSKAVKLPSLKGSTISAIFLFIYALCFSIAYLSISTGTGALILFGAVQITMIIYQLFKGSKLKLVEWIGIFLAFSGFVYLVLPSLSTPSFSGFLLMAISGVAWAGYTIRGKGSHDPLSDTTGNFIRSLPFCLIVVFYILATQHTLTNIGIALAIISGAITSGVGYAIWYIALKGLSATQAGVVQLLVPVIAALGGMILVQEPITMSFVLASIMILSGILLITLQKK</sequence>
<feature type="transmembrane region" description="Helical" evidence="5">
    <location>
        <begin position="117"/>
        <end position="134"/>
    </location>
</feature>
<evidence type="ECO:0000256" key="3">
    <source>
        <dbReference type="ARBA" id="ARBA00022989"/>
    </source>
</evidence>
<feature type="transmembrane region" description="Helical" evidence="5">
    <location>
        <begin position="89"/>
        <end position="111"/>
    </location>
</feature>
<reference evidence="7 8" key="1">
    <citation type="submission" date="2019-07" db="EMBL/GenBank/DDBJ databases">
        <title>The draft genome sequence of Vibrio algivorus M1486.</title>
        <authorList>
            <person name="Meng X."/>
        </authorList>
    </citation>
    <scope>NUCLEOTIDE SEQUENCE [LARGE SCALE GENOMIC DNA]</scope>
    <source>
        <strain evidence="7 8">M1486</strain>
    </source>
</reference>
<dbReference type="AlphaFoldDB" id="A0A557P0B9"/>
<dbReference type="InterPro" id="IPR050638">
    <property type="entry name" value="AA-Vitamin_Transporters"/>
</dbReference>
<feature type="transmembrane region" description="Helical" evidence="5">
    <location>
        <begin position="21"/>
        <end position="45"/>
    </location>
</feature>
<comment type="caution">
    <text evidence="7">The sequence shown here is derived from an EMBL/GenBank/DDBJ whole genome shotgun (WGS) entry which is preliminary data.</text>
</comment>
<dbReference type="Pfam" id="PF00892">
    <property type="entry name" value="EamA"/>
    <property type="match status" value="2"/>
</dbReference>
<dbReference type="Proteomes" id="UP000319828">
    <property type="component" value="Unassembled WGS sequence"/>
</dbReference>
<dbReference type="InterPro" id="IPR037185">
    <property type="entry name" value="EmrE-like"/>
</dbReference>
<keyword evidence="4 5" id="KW-0472">Membrane</keyword>
<feature type="domain" description="EamA" evidence="6">
    <location>
        <begin position="168"/>
        <end position="299"/>
    </location>
</feature>
<proteinExistence type="predicted"/>
<accession>A0A557P0B9</accession>
<evidence type="ECO:0000256" key="4">
    <source>
        <dbReference type="ARBA" id="ARBA00023136"/>
    </source>
</evidence>
<comment type="subcellular location">
    <subcellularLocation>
        <location evidence="1">Membrane</location>
        <topology evidence="1">Multi-pass membrane protein</topology>
    </subcellularLocation>
</comment>
<evidence type="ECO:0000313" key="8">
    <source>
        <dbReference type="Proteomes" id="UP000319828"/>
    </source>
</evidence>
<organism evidence="7 8">
    <name type="scientific">Vibrio algivorus</name>
    <dbReference type="NCBI Taxonomy" id="1667024"/>
    <lineage>
        <taxon>Bacteria</taxon>
        <taxon>Pseudomonadati</taxon>
        <taxon>Pseudomonadota</taxon>
        <taxon>Gammaproteobacteria</taxon>
        <taxon>Vibrionales</taxon>
        <taxon>Vibrionaceae</taxon>
        <taxon>Vibrio</taxon>
    </lineage>
</organism>
<feature type="transmembrane region" description="Helical" evidence="5">
    <location>
        <begin position="257"/>
        <end position="276"/>
    </location>
</feature>
<dbReference type="EMBL" id="VMKJ01000033">
    <property type="protein sequence ID" value="TVO34115.1"/>
    <property type="molecule type" value="Genomic_DNA"/>
</dbReference>
<keyword evidence="2 5" id="KW-0812">Transmembrane</keyword>
<feature type="transmembrane region" description="Helical" evidence="5">
    <location>
        <begin position="141"/>
        <end position="159"/>
    </location>
</feature>
<protein>
    <submittedName>
        <fullName evidence="7">DMT family transporter</fullName>
    </submittedName>
</protein>
<name>A0A557P0B9_9VIBR</name>
<evidence type="ECO:0000256" key="2">
    <source>
        <dbReference type="ARBA" id="ARBA00022692"/>
    </source>
</evidence>
<feature type="domain" description="EamA" evidence="6">
    <location>
        <begin position="24"/>
        <end position="158"/>
    </location>
</feature>
<feature type="transmembrane region" description="Helical" evidence="5">
    <location>
        <begin position="197"/>
        <end position="216"/>
    </location>
</feature>
<keyword evidence="3 5" id="KW-1133">Transmembrane helix</keyword>
<evidence type="ECO:0000313" key="7">
    <source>
        <dbReference type="EMBL" id="TVO34115.1"/>
    </source>
</evidence>
<dbReference type="OrthoDB" id="321830at2"/>
<dbReference type="SUPFAM" id="SSF103481">
    <property type="entry name" value="Multidrug resistance efflux transporter EmrE"/>
    <property type="match status" value="2"/>
</dbReference>
<feature type="transmembrane region" description="Helical" evidence="5">
    <location>
        <begin position="282"/>
        <end position="300"/>
    </location>
</feature>
<evidence type="ECO:0000256" key="5">
    <source>
        <dbReference type="SAM" id="Phobius"/>
    </source>
</evidence>
<feature type="transmembrane region" description="Helical" evidence="5">
    <location>
        <begin position="57"/>
        <end position="77"/>
    </location>
</feature>